<dbReference type="RefSeq" id="WP_108826144.1">
    <property type="nucleotide sequence ID" value="NZ_CP023004.1"/>
</dbReference>
<dbReference type="GO" id="GO:0019867">
    <property type="term" value="C:outer membrane"/>
    <property type="evidence" value="ECO:0007669"/>
    <property type="project" value="InterPro"/>
</dbReference>
<gene>
    <name evidence="4" type="ORF">CKA38_14150</name>
</gene>
<keyword evidence="5" id="KW-1185">Reference proteome</keyword>
<sequence>MKKSPLSQKTALASRPCFTAFFLFAAMLLAPSAAVLTAQAQNRYDNDNTTVILRDYPQITEDLVSGGIDGEAAIGNKLRLEGNGNLYVSVKGDPTIAGSGFESMEIDGPKWLIGGTVTLTGTGAETFHVKSGTTIIGGPLAAMGWVIATNGDGPKATIDAGATLVIGQDGSGSNIAGNGNLHTDGVVNNGSLIFSRHNPVFADTISGSGSVTQTYTSLTLSGSNSYSGGTFIQSGSVIATNAHALGTGKVDFLTAYCTLAMNLATPADVVFNNELIGSGRFIVNMGSGTNVLTLGAGVGTGFNGAMYLQKGTLDLNSGAGAYALAYSGLLVSASSSIVVGSGTKYIGVLALGDALASAKDAGTLVFNTNISNPAAVTGDSVLAVYHFTMNNYATYGVSGTIRLADTVGSPLTAPVLPASSLFEQDDANIIATLVDAYGEVNVNASNFKLVDANNAVITNAQTRDIMQGTAGTVAKATYDYRLTTGSENDGLYVNYGLTKLEILSGKTLDLRNSGTGGISQNTLSARLTGAGGVEINAAGVMWLNGVGSDYKGATTVNSGKVIIGENNGFGSTVGTHIKSGAAVDMNGRQLNVGQVLLLDEGSSLNLNGGYLRIAMTSTTSVDSRIAPNSLSGGGTFRIEIPTDGTASVIFEGDNPNFEGTMSVANRSSVSQIVLSTADSLGAGTISAGYGGSFVYQNVSGTMRTNSINNSGTVFFQSSTLFMTGILQAHTSIENSDVTLGPSARLTGSGTIRVDGNSTLRVGITGTLVSHVTASNPLVFEGGTLDFVPPTRTYMPRLNINNLSGSGTIRIHANPNTGDSNVIAFKKSTGDFALDIRFTEKATTDDQVMPIYSKTNESLATITLLNGQVESGGYVFNLVQGTGDNILMPDTNMWYLAADHARVSRAAKTIVATAAAVGAEWHYSLDSVTKRMGDLRQEFSSDSKAPRGNLWARAANQSISTKESLCGAAFDEDMWLLHAGADKAFRSSSAVTFVGVYGGAGRADRTFTNLGDGSTDTVSVGLYASRITDGGWFIDLVGKQDINRNKFNATSSDGSHIGGNYKSEVASASLEIGKQIWLGQRKNRGWWLEPGVQAAYASLKGKDYTTDNGMDVSIDTATAQQYRAQLRFGYRDKGAKFLPYAKIAAVYNTSTGGEITADERELQADFDGMRYEAGVGGSYIIDKKNQVYLEYEYAKADSYERKWSFNAGYRHAW</sequence>
<protein>
    <recommendedName>
        <fullName evidence="3">Autotransporter domain-containing protein</fullName>
    </recommendedName>
</protein>
<dbReference type="InterPro" id="IPR003991">
    <property type="entry name" value="Pertactin_virulence_factor"/>
</dbReference>
<name>A0A2U8E5Z6_9BACT</name>
<dbReference type="InterPro" id="IPR051551">
    <property type="entry name" value="Autotransporter_adhesion"/>
</dbReference>
<dbReference type="NCBIfam" id="TIGR01414">
    <property type="entry name" value="autotrans_barl"/>
    <property type="match status" value="1"/>
</dbReference>
<dbReference type="Pfam" id="PF03212">
    <property type="entry name" value="Pertactin"/>
    <property type="match status" value="1"/>
</dbReference>
<evidence type="ECO:0000313" key="5">
    <source>
        <dbReference type="Proteomes" id="UP000244896"/>
    </source>
</evidence>
<dbReference type="Gene3D" id="2.160.20.20">
    <property type="match status" value="1"/>
</dbReference>
<dbReference type="PROSITE" id="PS51208">
    <property type="entry name" value="AUTOTRANSPORTER"/>
    <property type="match status" value="1"/>
</dbReference>
<feature type="chain" id="PRO_5016058035" description="Autotransporter domain-containing protein" evidence="2">
    <location>
        <begin position="41"/>
        <end position="1212"/>
    </location>
</feature>
<dbReference type="InterPro" id="IPR006315">
    <property type="entry name" value="OM_autotransptr_brl_dom"/>
</dbReference>
<dbReference type="SUPFAM" id="SSF51126">
    <property type="entry name" value="Pectin lyase-like"/>
    <property type="match status" value="1"/>
</dbReference>
<dbReference type="PANTHER" id="PTHR35037:SF2">
    <property type="match status" value="1"/>
</dbReference>
<dbReference type="InterPro" id="IPR005546">
    <property type="entry name" value="Autotransporte_beta"/>
</dbReference>
<evidence type="ECO:0000256" key="2">
    <source>
        <dbReference type="SAM" id="SignalP"/>
    </source>
</evidence>
<dbReference type="InterPro" id="IPR012332">
    <property type="entry name" value="Autotransporter_pectin_lyase_C"/>
</dbReference>
<proteinExistence type="predicted"/>
<organism evidence="4 5">
    <name type="scientific">Ereboglobus luteus</name>
    <dbReference type="NCBI Taxonomy" id="1796921"/>
    <lineage>
        <taxon>Bacteria</taxon>
        <taxon>Pseudomonadati</taxon>
        <taxon>Verrucomicrobiota</taxon>
        <taxon>Opitutia</taxon>
        <taxon>Opitutales</taxon>
        <taxon>Opitutaceae</taxon>
        <taxon>Ereboglobus</taxon>
    </lineage>
</organism>
<dbReference type="PANTHER" id="PTHR35037">
    <property type="entry name" value="C-TERMINAL REGION OF AIDA-LIKE PROTEIN"/>
    <property type="match status" value="1"/>
</dbReference>
<evidence type="ECO:0000313" key="4">
    <source>
        <dbReference type="EMBL" id="AWI10240.1"/>
    </source>
</evidence>
<dbReference type="Pfam" id="PF03797">
    <property type="entry name" value="Autotransporter"/>
    <property type="match status" value="1"/>
</dbReference>
<dbReference type="InterPro" id="IPR036709">
    <property type="entry name" value="Autotransporte_beta_dom_sf"/>
</dbReference>
<dbReference type="AlphaFoldDB" id="A0A2U8E5Z6"/>
<dbReference type="OrthoDB" id="177078at2"/>
<feature type="signal peptide" evidence="2">
    <location>
        <begin position="1"/>
        <end position="40"/>
    </location>
</feature>
<dbReference type="KEGG" id="elut:CKA38_14150"/>
<dbReference type="Proteomes" id="UP000244896">
    <property type="component" value="Chromosome"/>
</dbReference>
<dbReference type="InterPro" id="IPR011050">
    <property type="entry name" value="Pectin_lyase_fold/virulence"/>
</dbReference>
<feature type="domain" description="Autotransporter" evidence="3">
    <location>
        <begin position="942"/>
        <end position="1212"/>
    </location>
</feature>
<dbReference type="InterPro" id="IPR004899">
    <property type="entry name" value="Pertactin_central"/>
</dbReference>
<dbReference type="SUPFAM" id="SSF103515">
    <property type="entry name" value="Autotransporter"/>
    <property type="match status" value="1"/>
</dbReference>
<accession>A0A2U8E5Z6</accession>
<keyword evidence="1 2" id="KW-0732">Signal</keyword>
<evidence type="ECO:0000259" key="3">
    <source>
        <dbReference type="PROSITE" id="PS51208"/>
    </source>
</evidence>
<dbReference type="Gene3D" id="2.40.128.130">
    <property type="entry name" value="Autotransporter beta-domain"/>
    <property type="match status" value="1"/>
</dbReference>
<dbReference type="EMBL" id="CP023004">
    <property type="protein sequence ID" value="AWI10240.1"/>
    <property type="molecule type" value="Genomic_DNA"/>
</dbReference>
<evidence type="ECO:0000256" key="1">
    <source>
        <dbReference type="ARBA" id="ARBA00022729"/>
    </source>
</evidence>
<dbReference type="SMART" id="SM00869">
    <property type="entry name" value="Autotransporter"/>
    <property type="match status" value="1"/>
</dbReference>
<reference evidence="4 5" key="1">
    <citation type="journal article" date="2018" name="Syst. Appl. Microbiol.">
        <title>Ereboglobus luteus gen. nov. sp. nov. from cockroach guts, and new insights into the oxygen relationship of the genera Opitutus and Didymococcus (Verrucomicrobia: Opitutaceae).</title>
        <authorList>
            <person name="Tegtmeier D."/>
            <person name="Belitz A."/>
            <person name="Radek R."/>
            <person name="Heimerl T."/>
            <person name="Brune A."/>
        </authorList>
    </citation>
    <scope>NUCLEOTIDE SEQUENCE [LARGE SCALE GENOMIC DNA]</scope>
    <source>
        <strain evidence="4 5">Ho45</strain>
    </source>
</reference>
<dbReference type="PRINTS" id="PR01484">
    <property type="entry name" value="PRTACTNFAMLY"/>
</dbReference>